<dbReference type="EMBL" id="AP014964">
    <property type="protein sequence ID" value="BAT05654.1"/>
    <property type="molecule type" value="Genomic_DNA"/>
</dbReference>
<dbReference type="InParanoid" id="A0A0P0XGW7"/>
<protein>
    <submittedName>
        <fullName evidence="2">Os08g0444420 protein</fullName>
    </submittedName>
</protein>
<dbReference type="Proteomes" id="UP000059680">
    <property type="component" value="Chromosome 8"/>
</dbReference>
<proteinExistence type="predicted"/>
<reference evidence="3" key="1">
    <citation type="journal article" date="2005" name="Nature">
        <title>The map-based sequence of the rice genome.</title>
        <authorList>
            <consortium name="International rice genome sequencing project (IRGSP)"/>
            <person name="Matsumoto T."/>
            <person name="Wu J."/>
            <person name="Kanamori H."/>
            <person name="Katayose Y."/>
            <person name="Fujisawa M."/>
            <person name="Namiki N."/>
            <person name="Mizuno H."/>
            <person name="Yamamoto K."/>
            <person name="Antonio B.A."/>
            <person name="Baba T."/>
            <person name="Sakata K."/>
            <person name="Nagamura Y."/>
            <person name="Aoki H."/>
            <person name="Arikawa K."/>
            <person name="Arita K."/>
            <person name="Bito T."/>
            <person name="Chiden Y."/>
            <person name="Fujitsuka N."/>
            <person name="Fukunaka R."/>
            <person name="Hamada M."/>
            <person name="Harada C."/>
            <person name="Hayashi A."/>
            <person name="Hijishita S."/>
            <person name="Honda M."/>
            <person name="Hosokawa S."/>
            <person name="Ichikawa Y."/>
            <person name="Idonuma A."/>
            <person name="Iijima M."/>
            <person name="Ikeda M."/>
            <person name="Ikeno M."/>
            <person name="Ito K."/>
            <person name="Ito S."/>
            <person name="Ito T."/>
            <person name="Ito Y."/>
            <person name="Ito Y."/>
            <person name="Iwabuchi A."/>
            <person name="Kamiya K."/>
            <person name="Karasawa W."/>
            <person name="Kurita K."/>
            <person name="Katagiri S."/>
            <person name="Kikuta A."/>
            <person name="Kobayashi H."/>
            <person name="Kobayashi N."/>
            <person name="Machita K."/>
            <person name="Maehara T."/>
            <person name="Masukawa M."/>
            <person name="Mizubayashi T."/>
            <person name="Mukai Y."/>
            <person name="Nagasaki H."/>
            <person name="Nagata Y."/>
            <person name="Naito S."/>
            <person name="Nakashima M."/>
            <person name="Nakama Y."/>
            <person name="Nakamichi Y."/>
            <person name="Nakamura M."/>
            <person name="Meguro A."/>
            <person name="Negishi M."/>
            <person name="Ohta I."/>
            <person name="Ohta T."/>
            <person name="Okamoto M."/>
            <person name="Ono N."/>
            <person name="Saji S."/>
            <person name="Sakaguchi M."/>
            <person name="Sakai K."/>
            <person name="Shibata M."/>
            <person name="Shimokawa T."/>
            <person name="Song J."/>
            <person name="Takazaki Y."/>
            <person name="Terasawa K."/>
            <person name="Tsugane M."/>
            <person name="Tsuji K."/>
            <person name="Ueda S."/>
            <person name="Waki K."/>
            <person name="Yamagata H."/>
            <person name="Yamamoto M."/>
            <person name="Yamamoto S."/>
            <person name="Yamane H."/>
            <person name="Yoshiki S."/>
            <person name="Yoshihara R."/>
            <person name="Yukawa K."/>
            <person name="Zhong H."/>
            <person name="Yano M."/>
            <person name="Yuan Q."/>
            <person name="Ouyang S."/>
            <person name="Liu J."/>
            <person name="Jones K.M."/>
            <person name="Gansberger K."/>
            <person name="Moffat K."/>
            <person name="Hill J."/>
            <person name="Bera J."/>
            <person name="Fadrosh D."/>
            <person name="Jin S."/>
            <person name="Johri S."/>
            <person name="Kim M."/>
            <person name="Overton L."/>
            <person name="Reardon M."/>
            <person name="Tsitrin T."/>
            <person name="Vuong H."/>
            <person name="Weaver B."/>
            <person name="Ciecko A."/>
            <person name="Tallon L."/>
            <person name="Jackson J."/>
            <person name="Pai G."/>
            <person name="Aken S.V."/>
            <person name="Utterback T."/>
            <person name="Reidmuller S."/>
            <person name="Feldblyum T."/>
            <person name="Hsiao J."/>
            <person name="Zismann V."/>
            <person name="Iobst S."/>
            <person name="de Vazeille A.R."/>
            <person name="Buell C.R."/>
            <person name="Ying K."/>
            <person name="Li Y."/>
            <person name="Lu T."/>
            <person name="Huang Y."/>
            <person name="Zhao Q."/>
            <person name="Feng Q."/>
            <person name="Zhang L."/>
            <person name="Zhu J."/>
            <person name="Weng Q."/>
            <person name="Mu J."/>
            <person name="Lu Y."/>
            <person name="Fan D."/>
            <person name="Liu Y."/>
            <person name="Guan J."/>
            <person name="Zhang Y."/>
            <person name="Yu S."/>
            <person name="Liu X."/>
            <person name="Zhang Y."/>
            <person name="Hong G."/>
            <person name="Han B."/>
            <person name="Choisne N."/>
            <person name="Demange N."/>
            <person name="Orjeda G."/>
            <person name="Samain S."/>
            <person name="Cattolico L."/>
            <person name="Pelletier E."/>
            <person name="Couloux A."/>
            <person name="Segurens B."/>
            <person name="Wincker P."/>
            <person name="D'Hont A."/>
            <person name="Scarpelli C."/>
            <person name="Weissenbach J."/>
            <person name="Salanoubat M."/>
            <person name="Quetier F."/>
            <person name="Yu Y."/>
            <person name="Kim H.R."/>
            <person name="Rambo T."/>
            <person name="Currie J."/>
            <person name="Collura K."/>
            <person name="Luo M."/>
            <person name="Yang T."/>
            <person name="Ammiraju J.S.S."/>
            <person name="Engler F."/>
            <person name="Soderlund C."/>
            <person name="Wing R.A."/>
            <person name="Palmer L.E."/>
            <person name="de la Bastide M."/>
            <person name="Spiegel L."/>
            <person name="Nascimento L."/>
            <person name="Zutavern T."/>
            <person name="O'Shaughnessy A."/>
            <person name="Dike S."/>
            <person name="Dedhia N."/>
            <person name="Preston R."/>
            <person name="Balija V."/>
            <person name="McCombie W.R."/>
            <person name="Chow T."/>
            <person name="Chen H."/>
            <person name="Chung M."/>
            <person name="Chen C."/>
            <person name="Shaw J."/>
            <person name="Wu H."/>
            <person name="Hsiao K."/>
            <person name="Chao Y."/>
            <person name="Chu M."/>
            <person name="Cheng C."/>
            <person name="Hour A."/>
            <person name="Lee P."/>
            <person name="Lin S."/>
            <person name="Lin Y."/>
            <person name="Liou J."/>
            <person name="Liu S."/>
            <person name="Hsing Y."/>
            <person name="Raghuvanshi S."/>
            <person name="Mohanty A."/>
            <person name="Bharti A.K."/>
            <person name="Gaur A."/>
            <person name="Gupta V."/>
            <person name="Kumar D."/>
            <person name="Ravi V."/>
            <person name="Vij S."/>
            <person name="Kapur A."/>
            <person name="Khurana P."/>
            <person name="Khurana P."/>
            <person name="Khurana J.P."/>
            <person name="Tyagi A.K."/>
            <person name="Gaikwad K."/>
            <person name="Singh A."/>
            <person name="Dalal V."/>
            <person name="Srivastava S."/>
            <person name="Dixit A."/>
            <person name="Pal A.K."/>
            <person name="Ghazi I.A."/>
            <person name="Yadav M."/>
            <person name="Pandit A."/>
            <person name="Bhargava A."/>
            <person name="Sureshbabu K."/>
            <person name="Batra K."/>
            <person name="Sharma T.R."/>
            <person name="Mohapatra T."/>
            <person name="Singh N.K."/>
            <person name="Messing J."/>
            <person name="Nelson A.B."/>
            <person name="Fuks G."/>
            <person name="Kavchok S."/>
            <person name="Keizer G."/>
            <person name="Linton E."/>
            <person name="Llaca V."/>
            <person name="Song R."/>
            <person name="Tanyolac B."/>
            <person name="Young S."/>
            <person name="Ho-Il K."/>
            <person name="Hahn J.H."/>
            <person name="Sangsakoo G."/>
            <person name="Vanavichit A."/>
            <person name="de Mattos Luiz.A.T."/>
            <person name="Zimmer P.D."/>
            <person name="Malone G."/>
            <person name="Dellagostin O."/>
            <person name="de Oliveira A.C."/>
            <person name="Bevan M."/>
            <person name="Bancroft I."/>
            <person name="Minx P."/>
            <person name="Cordum H."/>
            <person name="Wilson R."/>
            <person name="Cheng Z."/>
            <person name="Jin W."/>
            <person name="Jiang J."/>
            <person name="Leong S.A."/>
            <person name="Iwama H."/>
            <person name="Gojobori T."/>
            <person name="Itoh T."/>
            <person name="Niimura Y."/>
            <person name="Fujii Y."/>
            <person name="Habara T."/>
            <person name="Sakai H."/>
            <person name="Sato Y."/>
            <person name="Wilson G."/>
            <person name="Kumar K."/>
            <person name="McCouch S."/>
            <person name="Juretic N."/>
            <person name="Hoen D."/>
            <person name="Wright S."/>
            <person name="Bruskiewich R."/>
            <person name="Bureau T."/>
            <person name="Miyao A."/>
            <person name="Hirochika H."/>
            <person name="Nishikawa T."/>
            <person name="Kadowaki K."/>
            <person name="Sugiura M."/>
            <person name="Burr B."/>
            <person name="Sasaki T."/>
        </authorList>
    </citation>
    <scope>NUCLEOTIDE SEQUENCE [LARGE SCALE GENOMIC DNA]</scope>
    <source>
        <strain evidence="3">cv. Nipponbare</strain>
    </source>
</reference>
<evidence type="ECO:0000256" key="1">
    <source>
        <dbReference type="SAM" id="MobiDB-lite"/>
    </source>
</evidence>
<keyword evidence="3" id="KW-1185">Reference proteome</keyword>
<sequence>MKLTSNFLEPSDGRPHHAGATRWQEGSKQENVLSHLPATHPSFLAEAQLSRGIWSLELRPASPMLDMMCGAYLELTELAVDLSKKVGDQEERVVEEEANRIWRRARTWRSVKRNRFLGGRLHH</sequence>
<feature type="region of interest" description="Disordered" evidence="1">
    <location>
        <begin position="1"/>
        <end position="28"/>
    </location>
</feature>
<dbReference type="PaxDb" id="39947-A0A0P0XGW7"/>
<name>A0A0P0XGW7_ORYSJ</name>
<gene>
    <name evidence="2" type="ordered locus">Os08g0444420</name>
    <name evidence="2" type="ORF">OSNPB_080444420</name>
</gene>
<reference evidence="2 3" key="2">
    <citation type="journal article" date="2013" name="Plant Cell Physiol.">
        <title>Rice Annotation Project Database (RAP-DB): an integrative and interactive database for rice genomics.</title>
        <authorList>
            <person name="Sakai H."/>
            <person name="Lee S.S."/>
            <person name="Tanaka T."/>
            <person name="Numa H."/>
            <person name="Kim J."/>
            <person name="Kawahara Y."/>
            <person name="Wakimoto H."/>
            <person name="Yang C.C."/>
            <person name="Iwamoto M."/>
            <person name="Abe T."/>
            <person name="Yamada Y."/>
            <person name="Muto A."/>
            <person name="Inokuchi H."/>
            <person name="Ikemura T."/>
            <person name="Matsumoto T."/>
            <person name="Sasaki T."/>
            <person name="Itoh T."/>
        </authorList>
    </citation>
    <scope>NUCLEOTIDE SEQUENCE [LARGE SCALE GENOMIC DNA]</scope>
    <source>
        <strain evidence="3">cv. Nipponbare</strain>
    </source>
</reference>
<dbReference type="SMR" id="A0A0P0XGW7"/>
<accession>A0A0P0XGW7</accession>
<dbReference type="AlphaFoldDB" id="A0A0P0XGW7"/>
<reference evidence="2 3" key="3">
    <citation type="journal article" date="2013" name="Rice">
        <title>Improvement of the Oryza sativa Nipponbare reference genome using next generation sequence and optical map data.</title>
        <authorList>
            <person name="Kawahara Y."/>
            <person name="de la Bastide M."/>
            <person name="Hamilton J.P."/>
            <person name="Kanamori H."/>
            <person name="McCombie W.R."/>
            <person name="Ouyang S."/>
            <person name="Schwartz D.C."/>
            <person name="Tanaka T."/>
            <person name="Wu J."/>
            <person name="Zhou S."/>
            <person name="Childs K.L."/>
            <person name="Davidson R.M."/>
            <person name="Lin H."/>
            <person name="Quesada-Ocampo L."/>
            <person name="Vaillancourt B."/>
            <person name="Sakai H."/>
            <person name="Lee S.S."/>
            <person name="Kim J."/>
            <person name="Numa H."/>
            <person name="Itoh T."/>
            <person name="Buell C.R."/>
            <person name="Matsumoto T."/>
        </authorList>
    </citation>
    <scope>NUCLEOTIDE SEQUENCE [LARGE SCALE GENOMIC DNA]</scope>
    <source>
        <strain evidence="3">cv. Nipponbare</strain>
    </source>
</reference>
<evidence type="ECO:0000313" key="2">
    <source>
        <dbReference type="EMBL" id="BAT05654.1"/>
    </source>
</evidence>
<evidence type="ECO:0000313" key="3">
    <source>
        <dbReference type="Proteomes" id="UP000059680"/>
    </source>
</evidence>
<organism evidence="2 3">
    <name type="scientific">Oryza sativa subsp. japonica</name>
    <name type="common">Rice</name>
    <dbReference type="NCBI Taxonomy" id="39947"/>
    <lineage>
        <taxon>Eukaryota</taxon>
        <taxon>Viridiplantae</taxon>
        <taxon>Streptophyta</taxon>
        <taxon>Embryophyta</taxon>
        <taxon>Tracheophyta</taxon>
        <taxon>Spermatophyta</taxon>
        <taxon>Magnoliopsida</taxon>
        <taxon>Liliopsida</taxon>
        <taxon>Poales</taxon>
        <taxon>Poaceae</taxon>
        <taxon>BOP clade</taxon>
        <taxon>Oryzoideae</taxon>
        <taxon>Oryzeae</taxon>
        <taxon>Oryzinae</taxon>
        <taxon>Oryza</taxon>
        <taxon>Oryza sativa</taxon>
    </lineage>
</organism>